<dbReference type="RefSeq" id="WP_004833845.1">
    <property type="nucleotide sequence ID" value="NZ_AEXM01000003.1"/>
</dbReference>
<name>F0GTH9_9FIRM</name>
<keyword evidence="2" id="KW-1185">Reference proteome</keyword>
<evidence type="ECO:0000313" key="1">
    <source>
        <dbReference type="EMBL" id="EGC82887.1"/>
    </source>
</evidence>
<comment type="caution">
    <text evidence="1">The sequence shown here is derived from an EMBL/GenBank/DDBJ whole genome shotgun (WGS) entry which is preliminary data.</text>
</comment>
<dbReference type="Proteomes" id="UP000005286">
    <property type="component" value="Unassembled WGS sequence"/>
</dbReference>
<accession>F0GTH9</accession>
<dbReference type="PATRIC" id="fig|879305.3.peg.110"/>
<gene>
    <name evidence="1" type="ORF">HMPREF9290_1024</name>
</gene>
<proteinExistence type="predicted"/>
<dbReference type="EMBL" id="AEXM01000003">
    <property type="protein sequence ID" value="EGC82887.1"/>
    <property type="molecule type" value="Genomic_DNA"/>
</dbReference>
<dbReference type="AlphaFoldDB" id="F0GTH9"/>
<dbReference type="STRING" id="879305.HMPREF9290_1024"/>
<organism evidence="1 2">
    <name type="scientific">Anaerococcus prevotii ACS-065-V-Col13</name>
    <dbReference type="NCBI Taxonomy" id="879305"/>
    <lineage>
        <taxon>Bacteria</taxon>
        <taxon>Bacillati</taxon>
        <taxon>Bacillota</taxon>
        <taxon>Tissierellia</taxon>
        <taxon>Tissierellales</taxon>
        <taxon>Peptoniphilaceae</taxon>
        <taxon>Anaerococcus</taxon>
    </lineage>
</organism>
<dbReference type="eggNOG" id="ENOG5032KT6">
    <property type="taxonomic scope" value="Bacteria"/>
</dbReference>
<sequence>MSKNLGPVHYMMYEKIKFQDKITNFLLDGNTEAVDKDFAPVKDLPLEDLIDQDNIHGWLSARIDQVENRLAKAMALSTNPREKMYELGKLEAKGEDLSNLKLVFDKLNQRMLDGMPCDRALRAGIDEEGNLLLITDNNLHSKYQNEAINPEDSLSDTCEGGHGHDHHESFEVGKVSGNDLKNEQSTYHDLRLAFIEGFLEESPYEVELVNGINYKIKEREN</sequence>
<protein>
    <submittedName>
        <fullName evidence="1">Uncharacterized protein</fullName>
    </submittedName>
</protein>
<evidence type="ECO:0000313" key="2">
    <source>
        <dbReference type="Proteomes" id="UP000005286"/>
    </source>
</evidence>
<reference evidence="1 2" key="1">
    <citation type="submission" date="2011-01" db="EMBL/GenBank/DDBJ databases">
        <authorList>
            <person name="Durkin A.S."/>
            <person name="Madupu R."/>
            <person name="Torralba M."/>
            <person name="Gillis M."/>
            <person name="Methe B."/>
            <person name="Sutton G."/>
            <person name="Nelson K.E."/>
        </authorList>
    </citation>
    <scope>NUCLEOTIDE SEQUENCE [LARGE SCALE GENOMIC DNA]</scope>
    <source>
        <strain evidence="1 2">ACS-065-V-Col13</strain>
    </source>
</reference>